<evidence type="ECO:0000256" key="1">
    <source>
        <dbReference type="SAM" id="SignalP"/>
    </source>
</evidence>
<proteinExistence type="predicted"/>
<sequence length="262" mass="28322">MTCLLAAGVLTFGQVAAAADSQSEIAKKLNNPIASLISVPMQLNYDENIGPGDAGERWVLNIQPVIPINLNENWNVISRTILPLIDQNDIPAGTDESGLGDVFQSLFFSPKAPTAGGWIWGVGPALLLPTASENVLGAEKWAAGPTAVALKQASGWTYGALTNHVWSFAGDNDRADISTTFLQPFLAYTTATFTTLGANTESSYDWKREEWSVPLNLTATQVFKVGEQPMSLQLGARYWADAPDSGPEGWGWRMTYTLVFPR</sequence>
<reference evidence="2 3" key="1">
    <citation type="submission" date="2017-09" db="EMBL/GenBank/DDBJ databases">
        <title>The draft genome sequences of Marinobacter sp. PWS21.</title>
        <authorList>
            <person name="Cao J."/>
        </authorList>
    </citation>
    <scope>NUCLEOTIDE SEQUENCE [LARGE SCALE GENOMIC DNA]</scope>
    <source>
        <strain evidence="2 3">PWS21</strain>
    </source>
</reference>
<accession>A0A2G1UR79</accession>
<evidence type="ECO:0000313" key="3">
    <source>
        <dbReference type="Proteomes" id="UP000231409"/>
    </source>
</evidence>
<keyword evidence="3" id="KW-1185">Reference proteome</keyword>
<evidence type="ECO:0008006" key="4">
    <source>
        <dbReference type="Google" id="ProtNLM"/>
    </source>
</evidence>
<dbReference type="Proteomes" id="UP000231409">
    <property type="component" value="Unassembled WGS sequence"/>
</dbReference>
<keyword evidence="1" id="KW-0732">Signal</keyword>
<dbReference type="AlphaFoldDB" id="A0A2G1UR79"/>
<protein>
    <recommendedName>
        <fullName evidence="4">Transporter</fullName>
    </recommendedName>
</protein>
<name>A0A2G1UR79_9GAMM</name>
<organism evidence="2 3">
    <name type="scientific">Marinobacter profundi</name>
    <dbReference type="NCBI Taxonomy" id="2666256"/>
    <lineage>
        <taxon>Bacteria</taxon>
        <taxon>Pseudomonadati</taxon>
        <taxon>Pseudomonadota</taxon>
        <taxon>Gammaproteobacteria</taxon>
        <taxon>Pseudomonadales</taxon>
        <taxon>Marinobacteraceae</taxon>
        <taxon>Marinobacter</taxon>
    </lineage>
</organism>
<gene>
    <name evidence="2" type="ORF">CLH61_02715</name>
</gene>
<dbReference type="EMBL" id="NTFH01000003">
    <property type="protein sequence ID" value="PHQ16973.1"/>
    <property type="molecule type" value="Genomic_DNA"/>
</dbReference>
<evidence type="ECO:0000313" key="2">
    <source>
        <dbReference type="EMBL" id="PHQ16973.1"/>
    </source>
</evidence>
<feature type="signal peptide" evidence="1">
    <location>
        <begin position="1"/>
        <end position="18"/>
    </location>
</feature>
<comment type="caution">
    <text evidence="2">The sequence shown here is derived from an EMBL/GenBank/DDBJ whole genome shotgun (WGS) entry which is preliminary data.</text>
</comment>
<feature type="chain" id="PRO_5013726810" description="Transporter" evidence="1">
    <location>
        <begin position="19"/>
        <end position="262"/>
    </location>
</feature>